<evidence type="ECO:0000256" key="1">
    <source>
        <dbReference type="ARBA" id="ARBA00023117"/>
    </source>
</evidence>
<dbReference type="InterPro" id="IPR050935">
    <property type="entry name" value="Bromo_chromatin_reader"/>
</dbReference>
<dbReference type="PROSITE" id="PS50014">
    <property type="entry name" value="BROMODOMAIN_2"/>
    <property type="match status" value="1"/>
</dbReference>
<evidence type="ECO:0000259" key="4">
    <source>
        <dbReference type="PROSITE" id="PS50014"/>
    </source>
</evidence>
<comment type="caution">
    <text evidence="5">The sequence shown here is derived from an EMBL/GenBank/DDBJ whole genome shotgun (WGS) entry which is preliminary data.</text>
</comment>
<sequence length="468" mass="51791">MGRSKKNGIGTGMTSSSGLVAQEPNMIVPDVKPDPARPWSTNQLVFIYKNVMPGLFKLKSADAFKDPVNPYRMKLMNYYSFIKNPMDLKTIRERLRNNFYQSSSECIRDFQLMFCNTLVYNQPDTLIVLQAIELEAAFLLRLKEMPKEEVEVLKGTTGFIKQEATPVKKEAVMDAEPPKRSSVRSPKPVIRYTPPTSTALAFETDTPSRKKKRASSSSSSCSPSSTSSSSSSSNSSSDSDSSDSDNGKLENSNNIQLLIIGIESQISKLEKQKRQLKRQLEKSMKKDNKKSRKGRKKGRKRKTSSSKTEEKTAKPANKKLKTSLQVPKRTPVVAPKGKGKRAGGGLNAITTQDRIELRQQLEKLKTSDLSMLMGILGSTDEIDVGAMDLEQFQLVQDFVNSKLAKGRIASTPSPPLSLPSSPEKFAPMTNGFAHATVPIETETLDSPGSPGSEVPFYDSEDERLLNTY</sequence>
<dbReference type="EMBL" id="CAXLJM020000160">
    <property type="protein sequence ID" value="CAL8143622.1"/>
    <property type="molecule type" value="Genomic_DNA"/>
</dbReference>
<evidence type="ECO:0000256" key="3">
    <source>
        <dbReference type="SAM" id="MobiDB-lite"/>
    </source>
</evidence>
<keyword evidence="1 2" id="KW-0103">Bromodomain</keyword>
<feature type="compositionally biased region" description="Basic and acidic residues" evidence="3">
    <location>
        <begin position="167"/>
        <end position="179"/>
    </location>
</feature>
<dbReference type="SMART" id="SM00297">
    <property type="entry name" value="BROMO"/>
    <property type="match status" value="1"/>
</dbReference>
<dbReference type="PRINTS" id="PR00503">
    <property type="entry name" value="BROMODOMAIN"/>
</dbReference>
<name>A0ABP1S4V0_9HEXA</name>
<reference evidence="5 6" key="1">
    <citation type="submission" date="2024-08" db="EMBL/GenBank/DDBJ databases">
        <authorList>
            <person name="Cucini C."/>
            <person name="Frati F."/>
        </authorList>
    </citation>
    <scope>NUCLEOTIDE SEQUENCE [LARGE SCALE GENOMIC DNA]</scope>
</reference>
<dbReference type="Pfam" id="PF00439">
    <property type="entry name" value="Bromodomain"/>
    <property type="match status" value="1"/>
</dbReference>
<proteinExistence type="predicted"/>
<feature type="region of interest" description="Disordered" evidence="3">
    <location>
        <begin position="167"/>
        <end position="250"/>
    </location>
</feature>
<feature type="domain" description="Bromo" evidence="4">
    <location>
        <begin position="56"/>
        <end position="128"/>
    </location>
</feature>
<gene>
    <name evidence="5" type="ORF">ODALV1_LOCUS29752</name>
</gene>
<feature type="compositionally biased region" description="Basic and acidic residues" evidence="3">
    <location>
        <begin position="269"/>
        <end position="286"/>
    </location>
</feature>
<dbReference type="SUPFAM" id="SSF47370">
    <property type="entry name" value="Bromodomain"/>
    <property type="match status" value="1"/>
</dbReference>
<protein>
    <recommendedName>
        <fullName evidence="4">Bromo domain-containing protein</fullName>
    </recommendedName>
</protein>
<dbReference type="Proteomes" id="UP001642540">
    <property type="component" value="Unassembled WGS sequence"/>
</dbReference>
<dbReference type="InterPro" id="IPR036427">
    <property type="entry name" value="Bromodomain-like_sf"/>
</dbReference>
<organism evidence="5 6">
    <name type="scientific">Orchesella dallaii</name>
    <dbReference type="NCBI Taxonomy" id="48710"/>
    <lineage>
        <taxon>Eukaryota</taxon>
        <taxon>Metazoa</taxon>
        <taxon>Ecdysozoa</taxon>
        <taxon>Arthropoda</taxon>
        <taxon>Hexapoda</taxon>
        <taxon>Collembola</taxon>
        <taxon>Entomobryomorpha</taxon>
        <taxon>Entomobryoidea</taxon>
        <taxon>Orchesellidae</taxon>
        <taxon>Orchesellinae</taxon>
        <taxon>Orchesella</taxon>
    </lineage>
</organism>
<dbReference type="Gene3D" id="1.20.920.10">
    <property type="entry name" value="Bromodomain-like"/>
    <property type="match status" value="1"/>
</dbReference>
<evidence type="ECO:0000313" key="6">
    <source>
        <dbReference type="Proteomes" id="UP001642540"/>
    </source>
</evidence>
<feature type="region of interest" description="Disordered" evidence="3">
    <location>
        <begin position="269"/>
        <end position="346"/>
    </location>
</feature>
<keyword evidence="6" id="KW-1185">Reference proteome</keyword>
<feature type="compositionally biased region" description="Basic residues" evidence="3">
    <location>
        <begin position="287"/>
        <end position="304"/>
    </location>
</feature>
<feature type="region of interest" description="Disordered" evidence="3">
    <location>
        <begin position="408"/>
        <end position="468"/>
    </location>
</feature>
<feature type="compositionally biased region" description="Low complexity" evidence="3">
    <location>
        <begin position="215"/>
        <end position="239"/>
    </location>
</feature>
<accession>A0ABP1S4V0</accession>
<dbReference type="PANTHER" id="PTHR22880">
    <property type="entry name" value="FALZ-RELATED BROMODOMAIN-CONTAINING PROTEINS"/>
    <property type="match status" value="1"/>
</dbReference>
<evidence type="ECO:0000313" key="5">
    <source>
        <dbReference type="EMBL" id="CAL8143622.1"/>
    </source>
</evidence>
<dbReference type="InterPro" id="IPR001487">
    <property type="entry name" value="Bromodomain"/>
</dbReference>
<dbReference type="PANTHER" id="PTHR22880:SF225">
    <property type="entry name" value="BROMODOMAIN-CONTAINING PROTEIN BET-1-RELATED"/>
    <property type="match status" value="1"/>
</dbReference>
<evidence type="ECO:0000256" key="2">
    <source>
        <dbReference type="PROSITE-ProRule" id="PRU00035"/>
    </source>
</evidence>